<gene>
    <name evidence="1" type="ORF">ORAREDHAP_LOCUS1320</name>
</gene>
<organism evidence="1 2">
    <name type="scientific">Prunus armeniaca</name>
    <name type="common">Apricot</name>
    <name type="synonym">Armeniaca vulgaris</name>
    <dbReference type="NCBI Taxonomy" id="36596"/>
    <lineage>
        <taxon>Eukaryota</taxon>
        <taxon>Viridiplantae</taxon>
        <taxon>Streptophyta</taxon>
        <taxon>Embryophyta</taxon>
        <taxon>Tracheophyta</taxon>
        <taxon>Spermatophyta</taxon>
        <taxon>Magnoliopsida</taxon>
        <taxon>eudicotyledons</taxon>
        <taxon>Gunneridae</taxon>
        <taxon>Pentapetalae</taxon>
        <taxon>rosids</taxon>
        <taxon>fabids</taxon>
        <taxon>Rosales</taxon>
        <taxon>Rosaceae</taxon>
        <taxon>Amygdaloideae</taxon>
        <taxon>Amygdaleae</taxon>
        <taxon>Prunus</taxon>
    </lineage>
</organism>
<dbReference type="AlphaFoldDB" id="A0A6J5VTN6"/>
<dbReference type="PANTHER" id="PTHR45496">
    <property type="entry name" value="CHAPERONE DNAJ-DOMAIN SUPERFAMILY PROTEIN"/>
    <property type="match status" value="1"/>
</dbReference>
<proteinExistence type="predicted"/>
<reference evidence="2" key="1">
    <citation type="journal article" date="2020" name="Genome Biol.">
        <title>Gamete binning: chromosome-level and haplotype-resolved genome assembly enabled by high-throughput single-cell sequencing of gamete genomes.</title>
        <authorList>
            <person name="Campoy J.A."/>
            <person name="Sun H."/>
            <person name="Goel M."/>
            <person name="Jiao W.-B."/>
            <person name="Folz-Donahue K."/>
            <person name="Wang N."/>
            <person name="Rubio M."/>
            <person name="Liu C."/>
            <person name="Kukat C."/>
            <person name="Ruiz D."/>
            <person name="Huettel B."/>
            <person name="Schneeberger K."/>
        </authorList>
    </citation>
    <scope>NUCLEOTIDE SEQUENCE [LARGE SCALE GENOMIC DNA]</scope>
    <source>
        <strain evidence="2">cv. Rojo Pasion</strain>
    </source>
</reference>
<sequence>MDPNRVEAERLLRIVKKLLHSRDLSSCHDFAILAQEIEQLLECLNQILAVVDVLLVVDERVNNHPDWYIVLQVKAHGGRRWLWVERRDDAIAKLHLHGQIAAIFIIEAHLHRQT</sequence>
<dbReference type="PANTHER" id="PTHR45496:SF1">
    <property type="entry name" value="CHAPERONE DNAJ-DOMAIN SUPERFAMILY PROTEIN"/>
    <property type="match status" value="1"/>
</dbReference>
<dbReference type="EMBL" id="CAEKKB010000001">
    <property type="protein sequence ID" value="CAB4292770.1"/>
    <property type="molecule type" value="Genomic_DNA"/>
</dbReference>
<name>A0A6J5VTN6_PRUAR</name>
<dbReference type="InterPro" id="IPR053052">
    <property type="entry name" value="Imprinting_Balance_Reg"/>
</dbReference>
<keyword evidence="2" id="KW-1185">Reference proteome</keyword>
<accession>A0A6J5VTN6</accession>
<evidence type="ECO:0000313" key="2">
    <source>
        <dbReference type="Proteomes" id="UP000507245"/>
    </source>
</evidence>
<evidence type="ECO:0000313" key="1">
    <source>
        <dbReference type="EMBL" id="CAB4292770.1"/>
    </source>
</evidence>
<protein>
    <submittedName>
        <fullName evidence="1">Uncharacterized protein</fullName>
    </submittedName>
</protein>
<dbReference type="OrthoDB" id="10250354at2759"/>
<dbReference type="Proteomes" id="UP000507245">
    <property type="component" value="Unassembled WGS sequence"/>
</dbReference>